<name>A0AC58SID8_TOBAC</name>
<dbReference type="RefSeq" id="XP_075084740.1">
    <property type="nucleotide sequence ID" value="XM_075228639.1"/>
</dbReference>
<protein>
    <submittedName>
        <fullName evidence="2">Uncharacterized protein LOC142167997</fullName>
    </submittedName>
</protein>
<accession>A0AC58SID8</accession>
<organism evidence="1 2">
    <name type="scientific">Nicotiana tabacum</name>
    <name type="common">Common tobacco</name>
    <dbReference type="NCBI Taxonomy" id="4097"/>
    <lineage>
        <taxon>Eukaryota</taxon>
        <taxon>Viridiplantae</taxon>
        <taxon>Streptophyta</taxon>
        <taxon>Embryophyta</taxon>
        <taxon>Tracheophyta</taxon>
        <taxon>Spermatophyta</taxon>
        <taxon>Magnoliopsida</taxon>
        <taxon>eudicotyledons</taxon>
        <taxon>Gunneridae</taxon>
        <taxon>Pentapetalae</taxon>
        <taxon>asterids</taxon>
        <taxon>lamiids</taxon>
        <taxon>Solanales</taxon>
        <taxon>Solanaceae</taxon>
        <taxon>Nicotianoideae</taxon>
        <taxon>Nicotianeae</taxon>
        <taxon>Nicotiana</taxon>
    </lineage>
</organism>
<reference evidence="1" key="1">
    <citation type="journal article" date="2014" name="Nat. Commun.">
        <title>The tobacco genome sequence and its comparison with those of tomato and potato.</title>
        <authorList>
            <person name="Sierro N."/>
            <person name="Battey J.N."/>
            <person name="Ouadi S."/>
            <person name="Bakaher N."/>
            <person name="Bovet L."/>
            <person name="Willig A."/>
            <person name="Goepfert S."/>
            <person name="Peitsch M.C."/>
            <person name="Ivanov N.V."/>
        </authorList>
    </citation>
    <scope>NUCLEOTIDE SEQUENCE [LARGE SCALE GENOMIC DNA]</scope>
</reference>
<keyword evidence="1" id="KW-1185">Reference proteome</keyword>
<proteinExistence type="predicted"/>
<evidence type="ECO:0000313" key="1">
    <source>
        <dbReference type="Proteomes" id="UP000790787"/>
    </source>
</evidence>
<gene>
    <name evidence="2" type="primary">LOC142167997</name>
</gene>
<evidence type="ECO:0000313" key="2">
    <source>
        <dbReference type="RefSeq" id="XP_075084740.1"/>
    </source>
</evidence>
<reference evidence="2" key="2">
    <citation type="submission" date="2025-08" db="UniProtKB">
        <authorList>
            <consortium name="RefSeq"/>
        </authorList>
    </citation>
    <scope>IDENTIFICATION</scope>
    <source>
        <tissue evidence="2">Leaf</tissue>
    </source>
</reference>
<dbReference type="Proteomes" id="UP000790787">
    <property type="component" value="Chromosome 13"/>
</dbReference>
<sequence>MRLVKGFKKEEPTFLATLTGIVENSLEAVALPPCIKQVLENNKDVMPEELPKQLPPRREVDHQIELVPGAKPLALSPYHMEPLELEELMKQLKELLEAGHIRPSKAPYGAPAKVFTKMDLRKGYYQVRIADGDEPKTTCVTRYGAFEWLQQPRRPCGTSTQAPLTNLLKKEREWKLSDICQEAFEKLKAAITKEPVLALPDFSKVFEVQTDASDFAIGVILMQEGHPKAFKSRKLNDAERHYTVQEKEMTVVVHWKTNVVAVILSRKNVLATIVSSASSGIIETIKEGMQHDPVAKQLLALASQGKTQRFWEEDGLLYITGKRVYVPKWANLRRTLLKEGHDTAWASHPGQKCTLALIESSYY</sequence>